<keyword evidence="2" id="KW-1185">Reference proteome</keyword>
<sequence>MKTVEEYLSHCYSIPEIPPALPLPAETFVESWKEAAGKEALDFLVEISGSSNRVFPLKDKDALRIFLKETLGGPLPVIVTGNHGDFLSVEAMLNGRDVLSGIPVTVNAFTLPARADKISGHRVILLGRAPYSNVPSQQLGLEEELWLERSFRLRLAHECVHYETLRLFGDMQNHALDEIVADAIGQIVAFGNFSAERQRLFFGLGKGTGRCTGRLSFYCRGVLPWEREKVYRSVDMVLDLIEAELTRFLAGKAEPPATKGALSDFSDILSHKKVKYELLALLSGTSIAEKTGNRRN</sequence>
<organism evidence="1 2">
    <name type="scientific">Succiniclasticum ruminis DSM 9236</name>
    <dbReference type="NCBI Taxonomy" id="1123323"/>
    <lineage>
        <taxon>Bacteria</taxon>
        <taxon>Bacillati</taxon>
        <taxon>Bacillota</taxon>
        <taxon>Negativicutes</taxon>
        <taxon>Acidaminococcales</taxon>
        <taxon>Acidaminococcaceae</taxon>
        <taxon>Succiniclasticum</taxon>
    </lineage>
</organism>
<dbReference type="AlphaFoldDB" id="A0A1I2B691"/>
<accession>A0A1I2B691</accession>
<dbReference type="InterPro" id="IPR054274">
    <property type="entry name" value="DUF7005"/>
</dbReference>
<dbReference type="RefSeq" id="WP_093913503.1">
    <property type="nucleotide sequence ID" value="NZ_FONL01000008.1"/>
</dbReference>
<dbReference type="Pfam" id="PF22541">
    <property type="entry name" value="DUF7005"/>
    <property type="match status" value="1"/>
</dbReference>
<reference evidence="1 2" key="1">
    <citation type="submission" date="2016-10" db="EMBL/GenBank/DDBJ databases">
        <authorList>
            <person name="de Groot N.N."/>
        </authorList>
    </citation>
    <scope>NUCLEOTIDE SEQUENCE [LARGE SCALE GENOMIC DNA]</scope>
    <source>
        <strain evidence="1 2">DSM 9236</strain>
    </source>
</reference>
<dbReference type="OrthoDB" id="2023498at2"/>
<dbReference type="Proteomes" id="UP000198896">
    <property type="component" value="Unassembled WGS sequence"/>
</dbReference>
<proteinExistence type="predicted"/>
<name>A0A1I2B691_9FIRM</name>
<gene>
    <name evidence="1" type="ORF">SAMN05216245_10827</name>
</gene>
<evidence type="ECO:0000313" key="2">
    <source>
        <dbReference type="Proteomes" id="UP000198896"/>
    </source>
</evidence>
<dbReference type="EMBL" id="FONL01000008">
    <property type="protein sequence ID" value="SFE51664.1"/>
    <property type="molecule type" value="Genomic_DNA"/>
</dbReference>
<dbReference type="STRING" id="1123323.SAMN05216245_10827"/>
<protein>
    <submittedName>
        <fullName evidence="1">Uncharacterized protein</fullName>
    </submittedName>
</protein>
<evidence type="ECO:0000313" key="1">
    <source>
        <dbReference type="EMBL" id="SFE51664.1"/>
    </source>
</evidence>